<organism evidence="2 3">
    <name type="scientific">Colletotrichum lupini</name>
    <dbReference type="NCBI Taxonomy" id="145971"/>
    <lineage>
        <taxon>Eukaryota</taxon>
        <taxon>Fungi</taxon>
        <taxon>Dikarya</taxon>
        <taxon>Ascomycota</taxon>
        <taxon>Pezizomycotina</taxon>
        <taxon>Sordariomycetes</taxon>
        <taxon>Hypocreomycetidae</taxon>
        <taxon>Glomerellales</taxon>
        <taxon>Glomerellaceae</taxon>
        <taxon>Colletotrichum</taxon>
        <taxon>Colletotrichum acutatum species complex</taxon>
    </lineage>
</organism>
<dbReference type="EMBL" id="CP019471">
    <property type="protein sequence ID" value="UQC74440.1"/>
    <property type="molecule type" value="Genomic_DNA"/>
</dbReference>
<dbReference type="PANTHER" id="PTHR43591:SF31">
    <property type="entry name" value="LAEA-LIKE, PUTATIVE (AFU_ORTHOLOGUE AFUA_8G01930)-RELATED"/>
    <property type="match status" value="1"/>
</dbReference>
<evidence type="ECO:0000313" key="2">
    <source>
        <dbReference type="EMBL" id="UQC74440.1"/>
    </source>
</evidence>
<protein>
    <submittedName>
        <fullName evidence="2">Methyltransferase domain-containing protein</fullName>
    </submittedName>
</protein>
<dbReference type="KEGG" id="clup:CLUP02_01091"/>
<reference evidence="2" key="1">
    <citation type="journal article" date="2021" name="Mol. Plant Microbe Interact.">
        <title>Complete Genome Sequence of the Plant-Pathogenic Fungus Colletotrichum lupini.</title>
        <authorList>
            <person name="Baroncelli R."/>
            <person name="Pensec F."/>
            <person name="Da Lio D."/>
            <person name="Boufleur T."/>
            <person name="Vicente I."/>
            <person name="Sarrocco S."/>
            <person name="Picot A."/>
            <person name="Baraldi E."/>
            <person name="Sukno S."/>
            <person name="Thon M."/>
            <person name="Le Floch G."/>
        </authorList>
    </citation>
    <scope>NUCLEOTIDE SEQUENCE</scope>
    <source>
        <strain evidence="2">IMI 504893</strain>
    </source>
</reference>
<dbReference type="RefSeq" id="XP_049136090.1">
    <property type="nucleotide sequence ID" value="XM_049280133.1"/>
</dbReference>
<dbReference type="Proteomes" id="UP000830671">
    <property type="component" value="Chromosome 1"/>
</dbReference>
<accession>A0A9Q8SCE2</accession>
<dbReference type="GO" id="GO:0008168">
    <property type="term" value="F:methyltransferase activity"/>
    <property type="evidence" value="ECO:0007669"/>
    <property type="project" value="UniProtKB-KW"/>
</dbReference>
<dbReference type="CDD" id="cd02440">
    <property type="entry name" value="AdoMet_MTases"/>
    <property type="match status" value="2"/>
</dbReference>
<gene>
    <name evidence="2" type="ORF">CLUP02_01091</name>
</gene>
<sequence>MAETTDNVPANSTDDSLASLRSSILDYRRENGRTYHRVSDGIKGAKRVLDVGTGTGIWALDYADAHPEASVIGVDLSPIQPVYVPPNCRFEIDDLEKEWTWTELFDFIFIRSMVGSFKSWPDAIKQAYDNLEPGGYLEIQDNEFPIFCDDGSMPADSQVLRWTQLIVEATDIVGKSMAVAPTFKQLLEDAGFEDVQGRQEKWPISPWQQKDPKQRELGICSRAGTMEGLEPICMALFTRVLGWTREEVFVFCAGVRDELKQQKVHGYFNAYAAWGRKPEKKEGEEEASYHVPNDEVLGVDLSPIQPELNLEPGGYLEMQDNGFPLLCTDGTMPDDSLIYKWSQLLVESTGLIGQPLDDAPKFKQMLEDAGFEDVHERKEIWPIGPWPEEGTKEHELGMWCQSITMESLEALSLALFTRVLGWSRARTLVFCAGAREELKQQNIHAYFDVSLLDIEPEIDDGASSIDGSREQDRLGKQAERRVGLLSQAHLLPDLTHNLWLLTWDNKLCNCPKNAGAKRVLDIGTGTGVWALDYVVDFPQVLGVDLSPIQPGFVPPNCSFEVDDVEKEWLWSEPFDLIFVRNMIASFSDWPGMIAKAYERLEPGGYLELQDNMFPLMCRDDTMTDDFKPFEWTKLVMEAAATMGRPVNVAASFKQMLEDAGFVDVEEKKAIWPYNPWPKDSKLKELGLWAQASAGSGIEAASMALFTRVLNWTKEEATVFIAEVRNEHKKIGVHAYYDVYAAWGRKPEKKDEEAVVPS</sequence>
<dbReference type="AlphaFoldDB" id="A0A9Q8SCE2"/>
<dbReference type="SUPFAM" id="SSF53335">
    <property type="entry name" value="S-adenosyl-L-methionine-dependent methyltransferases"/>
    <property type="match status" value="3"/>
</dbReference>
<name>A0A9Q8SCE2_9PEZI</name>
<dbReference type="GeneID" id="73335143"/>
<dbReference type="Gene3D" id="3.40.50.150">
    <property type="entry name" value="Vaccinia Virus protein VP39"/>
    <property type="match status" value="2"/>
</dbReference>
<dbReference type="Pfam" id="PF13489">
    <property type="entry name" value="Methyltransf_23"/>
    <property type="match status" value="2"/>
</dbReference>
<keyword evidence="3" id="KW-1185">Reference proteome</keyword>
<evidence type="ECO:0000313" key="3">
    <source>
        <dbReference type="Proteomes" id="UP000830671"/>
    </source>
</evidence>
<comment type="similarity">
    <text evidence="1">Belongs to the methyltransferase superfamily. LaeA methyltransferase family.</text>
</comment>
<dbReference type="GO" id="GO:0032259">
    <property type="term" value="P:methylation"/>
    <property type="evidence" value="ECO:0007669"/>
    <property type="project" value="UniProtKB-KW"/>
</dbReference>
<keyword evidence="2" id="KW-0808">Transferase</keyword>
<dbReference type="PANTHER" id="PTHR43591">
    <property type="entry name" value="METHYLTRANSFERASE"/>
    <property type="match status" value="1"/>
</dbReference>
<keyword evidence="2" id="KW-0489">Methyltransferase</keyword>
<proteinExistence type="inferred from homology"/>
<evidence type="ECO:0000256" key="1">
    <source>
        <dbReference type="ARBA" id="ARBA00038158"/>
    </source>
</evidence>
<dbReference type="InterPro" id="IPR029063">
    <property type="entry name" value="SAM-dependent_MTases_sf"/>
</dbReference>